<comment type="caution">
    <text evidence="2">The sequence shown here is derived from an EMBL/GenBank/DDBJ whole genome shotgun (WGS) entry which is preliminary data.</text>
</comment>
<dbReference type="EMBL" id="SDEE01000110">
    <property type="protein sequence ID" value="RXW21366.1"/>
    <property type="molecule type" value="Genomic_DNA"/>
</dbReference>
<gene>
    <name evidence="2" type="ORF">EST38_g4486</name>
</gene>
<feature type="region of interest" description="Disordered" evidence="1">
    <location>
        <begin position="24"/>
        <end position="73"/>
    </location>
</feature>
<feature type="compositionally biased region" description="Polar residues" evidence="1">
    <location>
        <begin position="302"/>
        <end position="312"/>
    </location>
</feature>
<feature type="compositionally biased region" description="Low complexity" evidence="1">
    <location>
        <begin position="114"/>
        <end position="148"/>
    </location>
</feature>
<dbReference type="Proteomes" id="UP000290288">
    <property type="component" value="Unassembled WGS sequence"/>
</dbReference>
<feature type="region of interest" description="Disordered" evidence="1">
    <location>
        <begin position="338"/>
        <end position="402"/>
    </location>
</feature>
<keyword evidence="3" id="KW-1185">Reference proteome</keyword>
<feature type="region of interest" description="Disordered" evidence="1">
    <location>
        <begin position="93"/>
        <end position="158"/>
    </location>
</feature>
<accession>A0A4Q2DPJ5</accession>
<dbReference type="OrthoDB" id="3067134at2759"/>
<organism evidence="2 3">
    <name type="scientific">Candolleomyces aberdarensis</name>
    <dbReference type="NCBI Taxonomy" id="2316362"/>
    <lineage>
        <taxon>Eukaryota</taxon>
        <taxon>Fungi</taxon>
        <taxon>Dikarya</taxon>
        <taxon>Basidiomycota</taxon>
        <taxon>Agaricomycotina</taxon>
        <taxon>Agaricomycetes</taxon>
        <taxon>Agaricomycetidae</taxon>
        <taxon>Agaricales</taxon>
        <taxon>Agaricineae</taxon>
        <taxon>Psathyrellaceae</taxon>
        <taxon>Candolleomyces</taxon>
    </lineage>
</organism>
<feature type="compositionally biased region" description="Low complexity" evidence="1">
    <location>
        <begin position="51"/>
        <end position="64"/>
    </location>
</feature>
<proteinExistence type="predicted"/>
<name>A0A4Q2DPJ5_9AGAR</name>
<feature type="compositionally biased region" description="Basic residues" evidence="1">
    <location>
        <begin position="280"/>
        <end position="289"/>
    </location>
</feature>
<feature type="region of interest" description="Disordered" evidence="1">
    <location>
        <begin position="249"/>
        <end position="312"/>
    </location>
</feature>
<evidence type="ECO:0000313" key="2">
    <source>
        <dbReference type="EMBL" id="RXW21366.1"/>
    </source>
</evidence>
<evidence type="ECO:0000313" key="3">
    <source>
        <dbReference type="Proteomes" id="UP000290288"/>
    </source>
</evidence>
<feature type="compositionally biased region" description="Low complexity" evidence="1">
    <location>
        <begin position="250"/>
        <end position="261"/>
    </location>
</feature>
<reference evidence="2 3" key="1">
    <citation type="submission" date="2019-01" db="EMBL/GenBank/DDBJ databases">
        <title>Draft genome sequence of Psathyrella aberdarensis IHI B618.</title>
        <authorList>
            <person name="Buettner E."/>
            <person name="Kellner H."/>
        </authorList>
    </citation>
    <scope>NUCLEOTIDE SEQUENCE [LARGE SCALE GENOMIC DNA]</scope>
    <source>
        <strain evidence="2 3">IHI B618</strain>
    </source>
</reference>
<evidence type="ECO:0000256" key="1">
    <source>
        <dbReference type="SAM" id="MobiDB-lite"/>
    </source>
</evidence>
<protein>
    <submittedName>
        <fullName evidence="2">Uncharacterized protein</fullName>
    </submittedName>
</protein>
<sequence length="440" mass="46470">MSTKSDSRTAEFAKLLQFFDHLASRGGGKKVNPPNPEPSHTVGRLPPLPEAQDASSSRAASPASTGSNLESVLIPSDITPVVANLANTHHRASKLKSYAGLGIGKAKRHRQTASGSDHPGSASNSSSSHSRSVSSSSSAGLRGASTSSTMTNSSLGSEEGKISLAKFPLANNKQRPFTFRLMLHKLYATRDDWIQKVQEALEQSKKEYISLAEQEQLEGSGGQKARDEEGDGVENSDLAAITKARRRCKSSVAASTSHSSSPGPTFTGARPNTGDPGGRAVKKRCVGRRKSFDGPLNLHGTAGSSNAPLNSNDNNTKSGLGLSAWVYDAAIAQLDSDTESNYHQSAGSQRRRRSVSIPSPPGQADLAVGKRRMSGTKQEDTSSTTGRKAGSSWGHTGHVVAGDEDEKRFIRKRASTAIPSTMVQDTSNARAGLKRPLMVA</sequence>
<feature type="region of interest" description="Disordered" evidence="1">
    <location>
        <begin position="213"/>
        <end position="236"/>
    </location>
</feature>
<dbReference type="AlphaFoldDB" id="A0A4Q2DPJ5"/>